<dbReference type="EMBL" id="CP025704">
    <property type="protein sequence ID" value="AUN98650.1"/>
    <property type="molecule type" value="Genomic_DNA"/>
</dbReference>
<evidence type="ECO:0000256" key="7">
    <source>
        <dbReference type="SAM" id="MobiDB-lite"/>
    </source>
</evidence>
<dbReference type="HAMAP" id="MF_00514">
    <property type="entry name" value="Ribosomal_bL35"/>
    <property type="match status" value="1"/>
</dbReference>
<keyword evidence="2 5" id="KW-0689">Ribosomal protein</keyword>
<proteinExistence type="inferred from homology"/>
<evidence type="ECO:0000256" key="2">
    <source>
        <dbReference type="ARBA" id="ARBA00022980"/>
    </source>
</evidence>
<dbReference type="NCBIfam" id="TIGR00001">
    <property type="entry name" value="rpmI_bact"/>
    <property type="match status" value="1"/>
</dbReference>
<dbReference type="PANTHER" id="PTHR33343">
    <property type="entry name" value="54S RIBOSOMAL PROTEIN BL35M"/>
    <property type="match status" value="1"/>
</dbReference>
<reference evidence="8 9" key="1">
    <citation type="submission" date="2018-01" db="EMBL/GenBank/DDBJ databases">
        <title>Complete genome sequence of Bacteriovorax stolpii DSM12778.</title>
        <authorList>
            <person name="Tang B."/>
            <person name="Chang J."/>
        </authorList>
    </citation>
    <scope>NUCLEOTIDE SEQUENCE [LARGE SCALE GENOMIC DNA]</scope>
    <source>
        <strain evidence="8 9">DSM 12778</strain>
    </source>
</reference>
<dbReference type="OrthoDB" id="47476at2"/>
<dbReference type="InterPro" id="IPR021137">
    <property type="entry name" value="Ribosomal_bL35-like"/>
</dbReference>
<evidence type="ECO:0000256" key="4">
    <source>
        <dbReference type="ARBA" id="ARBA00071664"/>
    </source>
</evidence>
<dbReference type="FunFam" id="4.10.410.60:FF:000001">
    <property type="entry name" value="50S ribosomal protein L35"/>
    <property type="match status" value="1"/>
</dbReference>
<dbReference type="SUPFAM" id="SSF143034">
    <property type="entry name" value="L35p-like"/>
    <property type="match status" value="1"/>
</dbReference>
<protein>
    <recommendedName>
        <fullName evidence="4 5">Large ribosomal subunit protein bL35</fullName>
    </recommendedName>
</protein>
<evidence type="ECO:0000256" key="1">
    <source>
        <dbReference type="ARBA" id="ARBA00006598"/>
    </source>
</evidence>
<dbReference type="PROSITE" id="PS00936">
    <property type="entry name" value="RIBOSOMAL_L35"/>
    <property type="match status" value="1"/>
</dbReference>
<accession>A0A2K9NT05</accession>
<name>A0A2K9NT05_BACTC</name>
<dbReference type="RefSeq" id="WP_102243941.1">
    <property type="nucleotide sequence ID" value="NZ_CP025704.1"/>
</dbReference>
<evidence type="ECO:0000313" key="9">
    <source>
        <dbReference type="Proteomes" id="UP000235584"/>
    </source>
</evidence>
<dbReference type="GO" id="GO:0006412">
    <property type="term" value="P:translation"/>
    <property type="evidence" value="ECO:0007669"/>
    <property type="project" value="UniProtKB-UniRule"/>
</dbReference>
<keyword evidence="9" id="KW-1185">Reference proteome</keyword>
<evidence type="ECO:0000256" key="3">
    <source>
        <dbReference type="ARBA" id="ARBA00023274"/>
    </source>
</evidence>
<dbReference type="Pfam" id="PF01632">
    <property type="entry name" value="Ribosomal_L35p"/>
    <property type="match status" value="1"/>
</dbReference>
<dbReference type="GO" id="GO:0022625">
    <property type="term" value="C:cytosolic large ribosomal subunit"/>
    <property type="evidence" value="ECO:0007669"/>
    <property type="project" value="TreeGrafter"/>
</dbReference>
<evidence type="ECO:0000313" key="8">
    <source>
        <dbReference type="EMBL" id="AUN98650.1"/>
    </source>
</evidence>
<feature type="compositionally biased region" description="Basic residues" evidence="7">
    <location>
        <begin position="1"/>
        <end position="11"/>
    </location>
</feature>
<dbReference type="PRINTS" id="PR00064">
    <property type="entry name" value="RIBOSOMALL35"/>
</dbReference>
<feature type="region of interest" description="Disordered" evidence="7">
    <location>
        <begin position="1"/>
        <end position="26"/>
    </location>
</feature>
<gene>
    <name evidence="5" type="primary">rpmI</name>
    <name evidence="8" type="ORF">C0V70_11160</name>
</gene>
<dbReference type="InterPro" id="IPR018265">
    <property type="entry name" value="Ribosomal_bL35_CS"/>
</dbReference>
<dbReference type="GO" id="GO:0003735">
    <property type="term" value="F:structural constituent of ribosome"/>
    <property type="evidence" value="ECO:0007669"/>
    <property type="project" value="InterPro"/>
</dbReference>
<evidence type="ECO:0000256" key="6">
    <source>
        <dbReference type="RuleBase" id="RU000568"/>
    </source>
</evidence>
<sequence>MPKMKTRKSAAKRYSVTGTGKVKRSRCGLRHKLEVKSQKRKNRAGGPALVHQSEHEKVRRMLPYAF</sequence>
<dbReference type="KEGG" id="bsto:C0V70_11160"/>
<dbReference type="AlphaFoldDB" id="A0A2K9NT05"/>
<dbReference type="InterPro" id="IPR001706">
    <property type="entry name" value="Ribosomal_bL35"/>
</dbReference>
<dbReference type="PANTHER" id="PTHR33343:SF1">
    <property type="entry name" value="LARGE RIBOSOMAL SUBUNIT PROTEIN BL35M"/>
    <property type="match status" value="1"/>
</dbReference>
<comment type="similarity">
    <text evidence="1 5 6">Belongs to the bacterial ribosomal protein bL35 family.</text>
</comment>
<evidence type="ECO:0000256" key="5">
    <source>
        <dbReference type="HAMAP-Rule" id="MF_00514"/>
    </source>
</evidence>
<organism evidence="8 9">
    <name type="scientific">Bacteriovorax stolpii</name>
    <name type="common">Bdellovibrio stolpii</name>
    <dbReference type="NCBI Taxonomy" id="960"/>
    <lineage>
        <taxon>Bacteria</taxon>
        <taxon>Pseudomonadati</taxon>
        <taxon>Bdellovibrionota</taxon>
        <taxon>Bacteriovoracia</taxon>
        <taxon>Bacteriovoracales</taxon>
        <taxon>Bacteriovoracaceae</taxon>
        <taxon>Bacteriovorax</taxon>
    </lineage>
</organism>
<dbReference type="Gene3D" id="4.10.410.60">
    <property type="match status" value="1"/>
</dbReference>
<dbReference type="Proteomes" id="UP000235584">
    <property type="component" value="Chromosome"/>
</dbReference>
<keyword evidence="3 5" id="KW-0687">Ribonucleoprotein</keyword>
<dbReference type="InterPro" id="IPR037229">
    <property type="entry name" value="Ribosomal_bL35_sf"/>
</dbReference>